<accession>A0A090Y9G6</accession>
<evidence type="ECO:0000259" key="8">
    <source>
        <dbReference type="Pfam" id="PF00881"/>
    </source>
</evidence>
<comment type="cofactor">
    <cofactor evidence="1">
        <name>FMN</name>
        <dbReference type="ChEBI" id="CHEBI:58210"/>
    </cofactor>
</comment>
<keyword evidence="5" id="KW-0521">NADP</keyword>
<reference evidence="9 11" key="1">
    <citation type="submission" date="2014-04" db="EMBL/GenBank/DDBJ databases">
        <authorList>
            <person name="Bishop-Lilly K.A."/>
            <person name="Broomall S.M."/>
            <person name="Chain P.S."/>
            <person name="Chertkov O."/>
            <person name="Coyne S.R."/>
            <person name="Daligault H.E."/>
            <person name="Davenport K.W."/>
            <person name="Erkkila T."/>
            <person name="Frey K.G."/>
            <person name="Gibbons H.S."/>
            <person name="Gu W."/>
            <person name="Jaissle J."/>
            <person name="Johnson S.L."/>
            <person name="Koroleva G.I."/>
            <person name="Ladner J.T."/>
            <person name="Lo C.-C."/>
            <person name="Minogue T.D."/>
            <person name="Munk C."/>
            <person name="Palacios G.F."/>
            <person name="Redden C.L."/>
            <person name="Rosenzweig C.N."/>
            <person name="Scholz M.B."/>
            <person name="Teshima H."/>
            <person name="Xu Y."/>
        </authorList>
    </citation>
    <scope>NUCLEOTIDE SEQUENCE [LARGE SCALE GENOMIC DNA]</scope>
    <source>
        <strain evidence="9 11">8244</strain>
    </source>
</reference>
<keyword evidence="4" id="KW-0288">FMN</keyword>
<evidence type="ECO:0000256" key="7">
    <source>
        <dbReference type="ARBA" id="ARBA00023027"/>
    </source>
</evidence>
<dbReference type="PANTHER" id="PTHR43821:SF1">
    <property type="entry name" value="NAD(P)H NITROREDUCTASE YDJA-RELATED"/>
    <property type="match status" value="1"/>
</dbReference>
<keyword evidence="7" id="KW-0520">NAD</keyword>
<dbReference type="EMBL" id="WNZZ01000017">
    <property type="protein sequence ID" value="MUG24686.1"/>
    <property type="molecule type" value="Genomic_DNA"/>
</dbReference>
<proteinExistence type="inferred from homology"/>
<dbReference type="SUPFAM" id="SSF55469">
    <property type="entry name" value="FMN-dependent nitroreductase-like"/>
    <property type="match status" value="2"/>
</dbReference>
<keyword evidence="6" id="KW-0560">Oxidoreductase</keyword>
<gene>
    <name evidence="9" type="ORF">DJ90_5501</name>
    <name evidence="10" type="ORF">GNQ08_20155</name>
</gene>
<comment type="caution">
    <text evidence="9">The sequence shown here is derived from an EMBL/GenBank/DDBJ whole genome shotgun (WGS) entry which is preliminary data.</text>
</comment>
<evidence type="ECO:0000313" key="9">
    <source>
        <dbReference type="EMBL" id="KFM95428.1"/>
    </source>
</evidence>
<dbReference type="InterPro" id="IPR026021">
    <property type="entry name" value="YdjA-like"/>
</dbReference>
<dbReference type="Proteomes" id="UP000442469">
    <property type="component" value="Unassembled WGS sequence"/>
</dbReference>
<evidence type="ECO:0000256" key="5">
    <source>
        <dbReference type="ARBA" id="ARBA00022857"/>
    </source>
</evidence>
<evidence type="ECO:0000256" key="3">
    <source>
        <dbReference type="ARBA" id="ARBA00022630"/>
    </source>
</evidence>
<dbReference type="Pfam" id="PF00881">
    <property type="entry name" value="Nitroreductase"/>
    <property type="match status" value="1"/>
</dbReference>
<dbReference type="Gene3D" id="3.40.109.10">
    <property type="entry name" value="NADH Oxidase"/>
    <property type="match status" value="2"/>
</dbReference>
<dbReference type="GO" id="GO:0016491">
    <property type="term" value="F:oxidoreductase activity"/>
    <property type="evidence" value="ECO:0007669"/>
    <property type="project" value="UniProtKB-KW"/>
</dbReference>
<dbReference type="Proteomes" id="UP000029278">
    <property type="component" value="Unassembled WGS sequence"/>
</dbReference>
<evidence type="ECO:0000256" key="4">
    <source>
        <dbReference type="ARBA" id="ARBA00022643"/>
    </source>
</evidence>
<evidence type="ECO:0000256" key="6">
    <source>
        <dbReference type="ARBA" id="ARBA00023002"/>
    </source>
</evidence>
<keyword evidence="3" id="KW-0285">Flavoprotein</keyword>
<organism evidence="9 11">
    <name type="scientific">Paenibacillus macerans</name>
    <name type="common">Bacillus macerans</name>
    <dbReference type="NCBI Taxonomy" id="44252"/>
    <lineage>
        <taxon>Bacteria</taxon>
        <taxon>Bacillati</taxon>
        <taxon>Bacillota</taxon>
        <taxon>Bacilli</taxon>
        <taxon>Bacillales</taxon>
        <taxon>Paenibacillaceae</taxon>
        <taxon>Paenibacillus</taxon>
    </lineage>
</organism>
<evidence type="ECO:0000313" key="12">
    <source>
        <dbReference type="Proteomes" id="UP000442469"/>
    </source>
</evidence>
<dbReference type="PANTHER" id="PTHR43821">
    <property type="entry name" value="NAD(P)H NITROREDUCTASE YDJA-RELATED"/>
    <property type="match status" value="1"/>
</dbReference>
<dbReference type="InterPro" id="IPR000415">
    <property type="entry name" value="Nitroreductase-like"/>
</dbReference>
<dbReference type="InterPro" id="IPR052530">
    <property type="entry name" value="NAD(P)H_nitroreductase"/>
</dbReference>
<dbReference type="GeneID" id="77007708"/>
<comment type="similarity">
    <text evidence="2">Belongs to the nitroreductase family.</text>
</comment>
<dbReference type="PATRIC" id="fig|44252.3.peg.5227"/>
<dbReference type="STRING" id="44252.DJ90_5501"/>
<dbReference type="HOGENOM" id="CLU_808355_0_0_9"/>
<dbReference type="InterPro" id="IPR029479">
    <property type="entry name" value="Nitroreductase"/>
</dbReference>
<name>A0A090Y9G6_PAEMA</name>
<dbReference type="RefSeq" id="WP_036623699.1">
    <property type="nucleotide sequence ID" value="NZ_BGML01000008.1"/>
</dbReference>
<reference evidence="10 12" key="2">
    <citation type="submission" date="2019-11" db="EMBL/GenBank/DDBJ databases">
        <title>Draft genome sequences of five Paenibacillus species of dairy origin.</title>
        <authorList>
            <person name="Olajide A.M."/>
            <person name="Chen S."/>
            <person name="Lapointe G."/>
        </authorList>
    </citation>
    <scope>NUCLEOTIDE SEQUENCE [LARGE SCALE GENOMIC DNA]</scope>
    <source>
        <strain evidence="10 12">3CT49</strain>
    </source>
</reference>
<dbReference type="OrthoDB" id="9804207at2"/>
<sequence>MISSKTIRERRTIRNFNVSPVSRELVESLLNQAAGLYETDGAPRWRCIYIGTPESRRHLAETMLAKAKESRFGKLIPSKMLDILSRRVADIPGHLIVMAESGADERESDENFAAACGVMQNFQLLGWERGLGMLWDTDPLFQSELFFKEIGLREGERFAGILHMGYFDKAPRARKRTPAEQKWTALLGGAPHERGLQPPISEQNVLELLNDAVWAPNDRLREPWRFIFATGGMNEAHAQTVVPRTMPARLLVVVKEESDPHKREEDFAAACCLVQNFQLLAKAKNWGVRRTRPEWIYDLERCRSFGVKAQERIAAVLELGIAERTPQAASATAPVEIRFELPG</sequence>
<keyword evidence="11" id="KW-1185">Reference proteome</keyword>
<evidence type="ECO:0000256" key="2">
    <source>
        <dbReference type="ARBA" id="ARBA00007118"/>
    </source>
</evidence>
<protein>
    <submittedName>
        <fullName evidence="9 10">Nitroreductase</fullName>
    </submittedName>
</protein>
<dbReference type="EMBL" id="JMQA01000042">
    <property type="protein sequence ID" value="KFM95428.1"/>
    <property type="molecule type" value="Genomic_DNA"/>
</dbReference>
<evidence type="ECO:0000313" key="10">
    <source>
        <dbReference type="EMBL" id="MUG24686.1"/>
    </source>
</evidence>
<dbReference type="CDD" id="cd02135">
    <property type="entry name" value="YdjA-like"/>
    <property type="match status" value="1"/>
</dbReference>
<dbReference type="AlphaFoldDB" id="A0A090Y9G6"/>
<evidence type="ECO:0000313" key="11">
    <source>
        <dbReference type="Proteomes" id="UP000029278"/>
    </source>
</evidence>
<evidence type="ECO:0000256" key="1">
    <source>
        <dbReference type="ARBA" id="ARBA00001917"/>
    </source>
</evidence>
<feature type="domain" description="Nitroreductase" evidence="8">
    <location>
        <begin position="7"/>
        <end position="166"/>
    </location>
</feature>